<dbReference type="PANTHER" id="PTHR30055:SF234">
    <property type="entry name" value="HTH-TYPE TRANSCRIPTIONAL REGULATOR BETI"/>
    <property type="match status" value="1"/>
</dbReference>
<gene>
    <name evidence="6" type="ORF">Tchl_1294</name>
</gene>
<name>A0A1L6FBD7_9RHOO</name>
<dbReference type="Gene3D" id="1.10.357.10">
    <property type="entry name" value="Tetracycline Repressor, domain 2"/>
    <property type="match status" value="2"/>
</dbReference>
<reference evidence="6 7" key="1">
    <citation type="submission" date="2016-12" db="EMBL/GenBank/DDBJ databases">
        <title>Complete genome sequence of Thauera chlorobenzoica, a Betaproteobacterium degrading haloaromatics anaerobically to CO2 and halides.</title>
        <authorList>
            <person name="Goris T."/>
            <person name="Mergelsberg M."/>
            <person name="Boll M."/>
        </authorList>
    </citation>
    <scope>NUCLEOTIDE SEQUENCE [LARGE SCALE GENOMIC DNA]</scope>
    <source>
        <strain evidence="6 7">3CB1</strain>
    </source>
</reference>
<dbReference type="Pfam" id="PF00440">
    <property type="entry name" value="TetR_N"/>
    <property type="match status" value="1"/>
</dbReference>
<dbReference type="GO" id="GO:0003700">
    <property type="term" value="F:DNA-binding transcription factor activity"/>
    <property type="evidence" value="ECO:0007669"/>
    <property type="project" value="TreeGrafter"/>
</dbReference>
<keyword evidence="7" id="KW-1185">Reference proteome</keyword>
<evidence type="ECO:0000256" key="1">
    <source>
        <dbReference type="ARBA" id="ARBA00023015"/>
    </source>
</evidence>
<evidence type="ECO:0000256" key="3">
    <source>
        <dbReference type="ARBA" id="ARBA00023163"/>
    </source>
</evidence>
<keyword evidence="3" id="KW-0804">Transcription</keyword>
<organism evidence="6 7">
    <name type="scientific">Thauera chlorobenzoica</name>
    <dbReference type="NCBI Taxonomy" id="96773"/>
    <lineage>
        <taxon>Bacteria</taxon>
        <taxon>Pseudomonadati</taxon>
        <taxon>Pseudomonadota</taxon>
        <taxon>Betaproteobacteria</taxon>
        <taxon>Rhodocyclales</taxon>
        <taxon>Zoogloeaceae</taxon>
        <taxon>Thauera</taxon>
    </lineage>
</organism>
<dbReference type="InterPro" id="IPR001647">
    <property type="entry name" value="HTH_TetR"/>
</dbReference>
<evidence type="ECO:0000256" key="2">
    <source>
        <dbReference type="ARBA" id="ARBA00023125"/>
    </source>
</evidence>
<dbReference type="SUPFAM" id="SSF46689">
    <property type="entry name" value="Homeodomain-like"/>
    <property type="match status" value="1"/>
</dbReference>
<dbReference type="SUPFAM" id="SSF48498">
    <property type="entry name" value="Tetracyclin repressor-like, C-terminal domain"/>
    <property type="match status" value="2"/>
</dbReference>
<keyword evidence="1" id="KW-0805">Transcription regulation</keyword>
<evidence type="ECO:0000259" key="5">
    <source>
        <dbReference type="PROSITE" id="PS50977"/>
    </source>
</evidence>
<feature type="domain" description="HTH tetR-type" evidence="5">
    <location>
        <begin position="1"/>
        <end position="56"/>
    </location>
</feature>
<evidence type="ECO:0000313" key="6">
    <source>
        <dbReference type="EMBL" id="APR04153.1"/>
    </source>
</evidence>
<sequence>MTIKAVIELAGLQNPSEITTAAIAKHMNLTQGALFRYFPNRDAIWKAVMEWIVEHLLARIDRSTQGVESPLAAMEAMFMSHVDFMAEYPGVPRMMFGELQRAESTPAKRMVQALIQRYGERLNQLIENGKGAGLIGQETIGAETMTNDSMNWSGQEHLKRWWETTRYYLRADMEYLASVGAIADDGWPSPQTDSCRGRKRLIARVRGRLFRSVKCGGEDDPLRELESVLHRQLKFIARHPAVPLRLLSWLEQDGELGVQRRVRMLISYYATRLAQIIARAQRHGLIRADAKPYGVAFSLVGLIQKLVLETGPAPQQTESFLKKAADAFALYFAALTVPPKGMRAEDFWGMKKT</sequence>
<dbReference type="Proteomes" id="UP000185739">
    <property type="component" value="Chromosome"/>
</dbReference>
<dbReference type="STRING" id="96773.Tchl_1294"/>
<evidence type="ECO:0000256" key="4">
    <source>
        <dbReference type="PROSITE-ProRule" id="PRU00335"/>
    </source>
</evidence>
<dbReference type="PANTHER" id="PTHR30055">
    <property type="entry name" value="HTH-TYPE TRANSCRIPTIONAL REGULATOR RUTR"/>
    <property type="match status" value="1"/>
</dbReference>
<dbReference type="PROSITE" id="PS50977">
    <property type="entry name" value="HTH_TETR_2"/>
    <property type="match status" value="1"/>
</dbReference>
<proteinExistence type="predicted"/>
<dbReference type="EMBL" id="CP018839">
    <property type="protein sequence ID" value="APR04153.1"/>
    <property type="molecule type" value="Genomic_DNA"/>
</dbReference>
<accession>A0A1L6FBD7</accession>
<evidence type="ECO:0000313" key="7">
    <source>
        <dbReference type="Proteomes" id="UP000185739"/>
    </source>
</evidence>
<dbReference type="InterPro" id="IPR050109">
    <property type="entry name" value="HTH-type_TetR-like_transc_reg"/>
</dbReference>
<keyword evidence="2 4" id="KW-0238">DNA-binding</keyword>
<protein>
    <submittedName>
        <fullName evidence="6">Transcriptional regulator, TetR family</fullName>
    </submittedName>
</protein>
<dbReference type="AlphaFoldDB" id="A0A1L6FBD7"/>
<dbReference type="KEGG" id="tcl:Tchl_1294"/>
<dbReference type="InterPro" id="IPR009057">
    <property type="entry name" value="Homeodomain-like_sf"/>
</dbReference>
<dbReference type="GO" id="GO:0000976">
    <property type="term" value="F:transcription cis-regulatory region binding"/>
    <property type="evidence" value="ECO:0007669"/>
    <property type="project" value="TreeGrafter"/>
</dbReference>
<dbReference type="InterPro" id="IPR036271">
    <property type="entry name" value="Tet_transcr_reg_TetR-rel_C_sf"/>
</dbReference>
<feature type="DNA-binding region" description="H-T-H motif" evidence="4">
    <location>
        <begin position="19"/>
        <end position="38"/>
    </location>
</feature>